<name>A0A4Q8ARY4_9MICO</name>
<sequence length="85" mass="9301">MSEPLVIVDSSACSHVVACSVCHGSWVFLSKTTADEEAQAHRLIERLAALPMCSEVGCKGNAVTRGVCRPHYDARRYQERKAPRG</sequence>
<protein>
    <submittedName>
        <fullName evidence="1">Uncharacterized protein</fullName>
    </submittedName>
</protein>
<comment type="caution">
    <text evidence="1">The sequence shown here is derived from an EMBL/GenBank/DDBJ whole genome shotgun (WGS) entry which is preliminary data.</text>
</comment>
<dbReference type="AlphaFoldDB" id="A0A4Q8ARY4"/>
<evidence type="ECO:0000313" key="2">
    <source>
        <dbReference type="Proteomes" id="UP000291483"/>
    </source>
</evidence>
<gene>
    <name evidence="1" type="ORF">EV379_3125</name>
</gene>
<dbReference type="Proteomes" id="UP000291483">
    <property type="component" value="Unassembled WGS sequence"/>
</dbReference>
<evidence type="ECO:0000313" key="1">
    <source>
        <dbReference type="EMBL" id="RZU66759.1"/>
    </source>
</evidence>
<dbReference type="RefSeq" id="WP_130506910.1">
    <property type="nucleotide sequence ID" value="NZ_SHLC01000001.1"/>
</dbReference>
<proteinExistence type="predicted"/>
<dbReference type="EMBL" id="SHLC01000001">
    <property type="protein sequence ID" value="RZU66759.1"/>
    <property type="molecule type" value="Genomic_DNA"/>
</dbReference>
<reference evidence="1 2" key="1">
    <citation type="submission" date="2019-02" db="EMBL/GenBank/DDBJ databases">
        <title>Sequencing the genomes of 1000 actinobacteria strains.</title>
        <authorList>
            <person name="Klenk H.-P."/>
        </authorList>
    </citation>
    <scope>NUCLEOTIDE SEQUENCE [LARGE SCALE GENOMIC DNA]</scope>
    <source>
        <strain evidence="1 2">DSM 18319</strain>
    </source>
</reference>
<accession>A0A4Q8ARY4</accession>
<keyword evidence="2" id="KW-1185">Reference proteome</keyword>
<organism evidence="1 2">
    <name type="scientific">Microterricola gilva</name>
    <dbReference type="NCBI Taxonomy" id="393267"/>
    <lineage>
        <taxon>Bacteria</taxon>
        <taxon>Bacillati</taxon>
        <taxon>Actinomycetota</taxon>
        <taxon>Actinomycetes</taxon>
        <taxon>Micrococcales</taxon>
        <taxon>Microbacteriaceae</taxon>
        <taxon>Microterricola</taxon>
    </lineage>
</organism>